<evidence type="ECO:0000256" key="5">
    <source>
        <dbReference type="ARBA" id="ARBA00022801"/>
    </source>
</evidence>
<dbReference type="SUPFAM" id="SSF53254">
    <property type="entry name" value="Phosphoglycerate mutase-like"/>
    <property type="match status" value="1"/>
</dbReference>
<keyword evidence="6" id="KW-1015">Disulfide bond</keyword>
<keyword evidence="7" id="KW-0325">Glycoprotein</keyword>
<evidence type="ECO:0000313" key="9">
    <source>
        <dbReference type="EMBL" id="GIX78811.1"/>
    </source>
</evidence>
<evidence type="ECO:0000256" key="1">
    <source>
        <dbReference type="ARBA" id="ARBA00000032"/>
    </source>
</evidence>
<comment type="catalytic activity">
    <reaction evidence="1">
        <text>a phosphate monoester + H2O = an alcohol + phosphate</text>
        <dbReference type="Rhea" id="RHEA:15017"/>
        <dbReference type="ChEBI" id="CHEBI:15377"/>
        <dbReference type="ChEBI" id="CHEBI:30879"/>
        <dbReference type="ChEBI" id="CHEBI:43474"/>
        <dbReference type="ChEBI" id="CHEBI:67140"/>
        <dbReference type="EC" id="3.1.3.2"/>
    </reaction>
</comment>
<evidence type="ECO:0000256" key="3">
    <source>
        <dbReference type="ARBA" id="ARBA00012646"/>
    </source>
</evidence>
<dbReference type="EC" id="3.1.3.2" evidence="3"/>
<reference evidence="9 10" key="1">
    <citation type="submission" date="2021-06" db="EMBL/GenBank/DDBJ databases">
        <title>Caerostris extrusa draft genome.</title>
        <authorList>
            <person name="Kono N."/>
            <person name="Arakawa K."/>
        </authorList>
    </citation>
    <scope>NUCLEOTIDE SEQUENCE [LARGE SCALE GENOMIC DNA]</scope>
</reference>
<protein>
    <recommendedName>
        <fullName evidence="3">acid phosphatase</fullName>
        <ecNumber evidence="3">3.1.3.2</ecNumber>
    </recommendedName>
</protein>
<name>A0AAV4N317_CAEEX</name>
<dbReference type="InterPro" id="IPR029033">
    <property type="entry name" value="His_PPase_superfam"/>
</dbReference>
<accession>A0AAV4N317</accession>
<dbReference type="Pfam" id="PF00328">
    <property type="entry name" value="His_Phos_2"/>
    <property type="match status" value="1"/>
</dbReference>
<keyword evidence="10" id="KW-1185">Reference proteome</keyword>
<evidence type="ECO:0000313" key="10">
    <source>
        <dbReference type="Proteomes" id="UP001054945"/>
    </source>
</evidence>
<dbReference type="PANTHER" id="PTHR11567">
    <property type="entry name" value="ACID PHOSPHATASE-RELATED"/>
    <property type="match status" value="1"/>
</dbReference>
<dbReference type="InterPro" id="IPR000560">
    <property type="entry name" value="His_Pase_clade-2"/>
</dbReference>
<proteinExistence type="inferred from homology"/>
<dbReference type="Proteomes" id="UP001054945">
    <property type="component" value="Unassembled WGS sequence"/>
</dbReference>
<evidence type="ECO:0000256" key="6">
    <source>
        <dbReference type="ARBA" id="ARBA00023157"/>
    </source>
</evidence>
<dbReference type="EMBL" id="BPLR01002870">
    <property type="protein sequence ID" value="GIX78811.1"/>
    <property type="molecule type" value="Genomic_DNA"/>
</dbReference>
<evidence type="ECO:0000256" key="7">
    <source>
        <dbReference type="ARBA" id="ARBA00023180"/>
    </source>
</evidence>
<dbReference type="PANTHER" id="PTHR11567:SF211">
    <property type="entry name" value="PROSTATIC ACID PHOSPHATASE"/>
    <property type="match status" value="1"/>
</dbReference>
<dbReference type="GO" id="GO:0003993">
    <property type="term" value="F:acid phosphatase activity"/>
    <property type="evidence" value="ECO:0007669"/>
    <property type="project" value="UniProtKB-EC"/>
</dbReference>
<feature type="signal peptide" evidence="8">
    <location>
        <begin position="1"/>
        <end position="22"/>
    </location>
</feature>
<dbReference type="InterPro" id="IPR050645">
    <property type="entry name" value="Histidine_acid_phosphatase"/>
</dbReference>
<dbReference type="CDD" id="cd07061">
    <property type="entry name" value="HP_HAP_like"/>
    <property type="match status" value="1"/>
</dbReference>
<feature type="chain" id="PRO_5043629711" description="acid phosphatase" evidence="8">
    <location>
        <begin position="23"/>
        <end position="224"/>
    </location>
</feature>
<dbReference type="AlphaFoldDB" id="A0AAV4N317"/>
<organism evidence="9 10">
    <name type="scientific">Caerostris extrusa</name>
    <name type="common">Bark spider</name>
    <name type="synonym">Caerostris bankana</name>
    <dbReference type="NCBI Taxonomy" id="172846"/>
    <lineage>
        <taxon>Eukaryota</taxon>
        <taxon>Metazoa</taxon>
        <taxon>Ecdysozoa</taxon>
        <taxon>Arthropoda</taxon>
        <taxon>Chelicerata</taxon>
        <taxon>Arachnida</taxon>
        <taxon>Araneae</taxon>
        <taxon>Araneomorphae</taxon>
        <taxon>Entelegynae</taxon>
        <taxon>Araneoidea</taxon>
        <taxon>Araneidae</taxon>
        <taxon>Caerostris</taxon>
    </lineage>
</organism>
<evidence type="ECO:0000256" key="2">
    <source>
        <dbReference type="ARBA" id="ARBA00005375"/>
    </source>
</evidence>
<comment type="caution">
    <text evidence="9">The sequence shown here is derived from an EMBL/GenBank/DDBJ whole genome shotgun (WGS) entry which is preliminary data.</text>
</comment>
<comment type="similarity">
    <text evidence="2">Belongs to the histidine acid phosphatase family.</text>
</comment>
<keyword evidence="4 8" id="KW-0732">Signal</keyword>
<sequence length="224" mass="25517">MGKEILLAACLFVVMIFKKVHSCTDDELVLVQMISRHGEISPIKLYPEDPNPAEVWKEGLEDLTLKGKFQAYALGCYLRARYDGFITSDPNEVDVISGSKEYCVKSAQSFITALYAPDSNWEIVQQFPWQPMFIQYGNDTTEKCLSNPSCPAADEETRRIFSDEKEMLESYEGLIQFWQENSGRNFEGLEDIETLYNTLRTEANYNLAVSIMGSKLLELFTIPS</sequence>
<keyword evidence="5" id="KW-0378">Hydrolase</keyword>
<dbReference type="Gene3D" id="3.40.50.1240">
    <property type="entry name" value="Phosphoglycerate mutase-like"/>
    <property type="match status" value="1"/>
</dbReference>
<gene>
    <name evidence="9" type="primary">X975_02372</name>
    <name evidence="9" type="ORF">CEXT_46941</name>
</gene>
<evidence type="ECO:0000256" key="8">
    <source>
        <dbReference type="SAM" id="SignalP"/>
    </source>
</evidence>
<evidence type="ECO:0000256" key="4">
    <source>
        <dbReference type="ARBA" id="ARBA00022729"/>
    </source>
</evidence>